<evidence type="ECO:0000313" key="2">
    <source>
        <dbReference type="EMBL" id="GAA51823.1"/>
    </source>
</evidence>
<dbReference type="AlphaFoldDB" id="G7YFU0"/>
<keyword evidence="3" id="KW-1185">Reference proteome</keyword>
<organism evidence="2 3">
    <name type="scientific">Clonorchis sinensis</name>
    <name type="common">Chinese liver fluke</name>
    <dbReference type="NCBI Taxonomy" id="79923"/>
    <lineage>
        <taxon>Eukaryota</taxon>
        <taxon>Metazoa</taxon>
        <taxon>Spiralia</taxon>
        <taxon>Lophotrochozoa</taxon>
        <taxon>Platyhelminthes</taxon>
        <taxon>Trematoda</taxon>
        <taxon>Digenea</taxon>
        <taxon>Opisthorchiida</taxon>
        <taxon>Opisthorchiata</taxon>
        <taxon>Opisthorchiidae</taxon>
        <taxon>Clonorchis</taxon>
    </lineage>
</organism>
<reference key="2">
    <citation type="submission" date="2011-10" db="EMBL/GenBank/DDBJ databases">
        <title>The genome and transcriptome sequence of Clonorchis sinensis provide insights into the carcinogenic liver fluke.</title>
        <authorList>
            <person name="Wang X."/>
            <person name="Huang Y."/>
            <person name="Chen W."/>
            <person name="Liu H."/>
            <person name="Guo L."/>
            <person name="Chen Y."/>
            <person name="Luo F."/>
            <person name="Zhou W."/>
            <person name="Sun J."/>
            <person name="Mao Q."/>
            <person name="Liang P."/>
            <person name="Zhou C."/>
            <person name="Tian Y."/>
            <person name="Men J."/>
            <person name="Lv X."/>
            <person name="Huang L."/>
            <person name="Zhou J."/>
            <person name="Hu Y."/>
            <person name="Li R."/>
            <person name="Zhang F."/>
            <person name="Lei H."/>
            <person name="Li X."/>
            <person name="Hu X."/>
            <person name="Liang C."/>
            <person name="Xu J."/>
            <person name="Wu Z."/>
            <person name="Yu X."/>
        </authorList>
    </citation>
    <scope>NUCLEOTIDE SEQUENCE</scope>
    <source>
        <strain>Henan</strain>
    </source>
</reference>
<evidence type="ECO:0000256" key="1">
    <source>
        <dbReference type="SAM" id="MobiDB-lite"/>
    </source>
</evidence>
<reference evidence="2" key="1">
    <citation type="journal article" date="2011" name="Genome Biol.">
        <title>The draft genome of the carcinogenic human liver fluke Clonorchis sinensis.</title>
        <authorList>
            <person name="Wang X."/>
            <person name="Chen W."/>
            <person name="Huang Y."/>
            <person name="Sun J."/>
            <person name="Men J."/>
            <person name="Liu H."/>
            <person name="Luo F."/>
            <person name="Guo L."/>
            <person name="Lv X."/>
            <person name="Deng C."/>
            <person name="Zhou C."/>
            <person name="Fan Y."/>
            <person name="Li X."/>
            <person name="Huang L."/>
            <person name="Hu Y."/>
            <person name="Liang C."/>
            <person name="Hu X."/>
            <person name="Xu J."/>
            <person name="Yu X."/>
        </authorList>
    </citation>
    <scope>NUCLEOTIDE SEQUENCE [LARGE SCALE GENOMIC DNA]</scope>
    <source>
        <strain evidence="2">Henan</strain>
    </source>
</reference>
<gene>
    <name evidence="2" type="ORF">CLF_106840</name>
</gene>
<dbReference type="Proteomes" id="UP000008909">
    <property type="component" value="Unassembled WGS sequence"/>
</dbReference>
<proteinExistence type="predicted"/>
<protein>
    <submittedName>
        <fullName evidence="2">Uncharacterized protein</fullName>
    </submittedName>
</protein>
<dbReference type="EMBL" id="DF143204">
    <property type="protein sequence ID" value="GAA51823.1"/>
    <property type="molecule type" value="Genomic_DNA"/>
</dbReference>
<name>G7YFU0_CLOSI</name>
<feature type="region of interest" description="Disordered" evidence="1">
    <location>
        <begin position="192"/>
        <end position="212"/>
    </location>
</feature>
<evidence type="ECO:0000313" key="3">
    <source>
        <dbReference type="Proteomes" id="UP000008909"/>
    </source>
</evidence>
<accession>G7YFU0</accession>
<sequence>MPVNQRLTEDELSARKSLLKYGTLPCEVHQLLAKEFDKVLTIQDICDHHRKCRPVLLDSEDIQTYYKSSTNADIRVRLLHRTKQHAEPTLLRLTNEYQRFTSLKDYMAMRHDFHQQPTTSLRQTDVLYIPLIQAGYKQTTLRLHHLPWNRRLSAYNPKWFGFPQCLLTSYAGYNDFVLKQVSYADQVVGRGRPSQQVARKPSSEEPHKSHQKARTPMIVQLLWNARACFIRQRRISIYRYIVVFRVGTHCSLHHAKSSVLSFLRFVGLLFTKIGGASLVKNLASAWTNYECSNAAQTFWAGRKVFHMTDVVDNLEQYVHEVWSNVGVKNTVLRHNSRPVGSGFPLCKHFATDQRSLLGNSSTDLLEIKYGRLTMHSHYSSSPKHGISEVFRRRQWPRHVMNVRASCDYNSGVTTMTCMPKVPNGVRTTPQEQTQGVRGDEAIVRQKTQYRKDSPLLQMNCELAKHRKILARVKSTALCHNHFHICKPMSVMPFHPSKASYTSTVYASYYRTSRRACAKARHARFAKAYMTDRPIPMLPFIRTLYSLYLTRPTATAARFLDDSAFRAQRIRFISATIYVIWLPELPRGVRALMRTPSSCPISEASPEKYIHLGVANELRRVLPAGFNRIYHMTQIIRACMPVDFLRKGRENTPYKQ</sequence>